<comment type="caution">
    <text evidence="2">The sequence shown here is derived from an EMBL/GenBank/DDBJ whole genome shotgun (WGS) entry which is preliminary data.</text>
</comment>
<reference evidence="2 3" key="1">
    <citation type="submission" date="2019-06" db="EMBL/GenBank/DDBJ databases">
        <title>Wine fermentation using esterase from Monascus purpureus.</title>
        <authorList>
            <person name="Geng C."/>
            <person name="Zhang Y."/>
        </authorList>
    </citation>
    <scope>NUCLEOTIDE SEQUENCE [LARGE SCALE GENOMIC DNA]</scope>
    <source>
        <strain evidence="2">HQ1</strain>
    </source>
</reference>
<sequence length="128" mass="13637">MRELPPVPAFTSSVELYKVAGASLDDHLLSLSFTSLRNDVPQHPAVLSRAPDQSAPVPTFGDDRPSTRIAQPVSAHRRLAAVKPPRHGPRPQFDSLILLEGSTQTLPYDLEGRLEGVPPGGPSSCPAG</sequence>
<gene>
    <name evidence="2" type="ORF">MPDQ_005174</name>
</gene>
<evidence type="ECO:0000313" key="3">
    <source>
        <dbReference type="Proteomes" id="UP000319663"/>
    </source>
</evidence>
<keyword evidence="3" id="KW-1185">Reference proteome</keyword>
<protein>
    <submittedName>
        <fullName evidence="2">Uncharacterized protein</fullName>
    </submittedName>
</protein>
<name>A0A507QK83_MONPU</name>
<proteinExistence type="predicted"/>
<evidence type="ECO:0000256" key="1">
    <source>
        <dbReference type="SAM" id="MobiDB-lite"/>
    </source>
</evidence>
<feature type="region of interest" description="Disordered" evidence="1">
    <location>
        <begin position="46"/>
        <end position="69"/>
    </location>
</feature>
<organism evidence="2 3">
    <name type="scientific">Monascus purpureus</name>
    <name type="common">Red mold</name>
    <name type="synonym">Monascus anka</name>
    <dbReference type="NCBI Taxonomy" id="5098"/>
    <lineage>
        <taxon>Eukaryota</taxon>
        <taxon>Fungi</taxon>
        <taxon>Dikarya</taxon>
        <taxon>Ascomycota</taxon>
        <taxon>Pezizomycotina</taxon>
        <taxon>Eurotiomycetes</taxon>
        <taxon>Eurotiomycetidae</taxon>
        <taxon>Eurotiales</taxon>
        <taxon>Aspergillaceae</taxon>
        <taxon>Monascus</taxon>
    </lineage>
</organism>
<dbReference type="Proteomes" id="UP000319663">
    <property type="component" value="Unassembled WGS sequence"/>
</dbReference>
<dbReference type="EMBL" id="VIFY01000350">
    <property type="protein sequence ID" value="TQB67602.1"/>
    <property type="molecule type" value="Genomic_DNA"/>
</dbReference>
<dbReference type="AlphaFoldDB" id="A0A507QK83"/>
<accession>A0A507QK83</accession>
<evidence type="ECO:0000313" key="2">
    <source>
        <dbReference type="EMBL" id="TQB67602.1"/>
    </source>
</evidence>